<reference evidence="1 2" key="1">
    <citation type="journal article" date="2021" name="Nat. Plants">
        <title>The Taxus genome provides insights into paclitaxel biosynthesis.</title>
        <authorList>
            <person name="Xiong X."/>
            <person name="Gou J."/>
            <person name="Liao Q."/>
            <person name="Li Y."/>
            <person name="Zhou Q."/>
            <person name="Bi G."/>
            <person name="Li C."/>
            <person name="Du R."/>
            <person name="Wang X."/>
            <person name="Sun T."/>
            <person name="Guo L."/>
            <person name="Liang H."/>
            <person name="Lu P."/>
            <person name="Wu Y."/>
            <person name="Zhang Z."/>
            <person name="Ro D.K."/>
            <person name="Shang Y."/>
            <person name="Huang S."/>
            <person name="Yan J."/>
        </authorList>
    </citation>
    <scope>NUCLEOTIDE SEQUENCE [LARGE SCALE GENOMIC DNA]</scope>
    <source>
        <strain evidence="1">Ta-2019</strain>
    </source>
</reference>
<dbReference type="EMBL" id="JAHRHJ020000647">
    <property type="protein sequence ID" value="KAH9293863.1"/>
    <property type="molecule type" value="Genomic_DNA"/>
</dbReference>
<organism evidence="1 2">
    <name type="scientific">Taxus chinensis</name>
    <name type="common">Chinese yew</name>
    <name type="synonym">Taxus wallichiana var. chinensis</name>
    <dbReference type="NCBI Taxonomy" id="29808"/>
    <lineage>
        <taxon>Eukaryota</taxon>
        <taxon>Viridiplantae</taxon>
        <taxon>Streptophyta</taxon>
        <taxon>Embryophyta</taxon>
        <taxon>Tracheophyta</taxon>
        <taxon>Spermatophyta</taxon>
        <taxon>Pinopsida</taxon>
        <taxon>Pinidae</taxon>
        <taxon>Conifers II</taxon>
        <taxon>Cupressales</taxon>
        <taxon>Taxaceae</taxon>
        <taxon>Taxus</taxon>
    </lineage>
</organism>
<dbReference type="SUPFAM" id="SSF56672">
    <property type="entry name" value="DNA/RNA polymerases"/>
    <property type="match status" value="1"/>
</dbReference>
<dbReference type="Proteomes" id="UP000824469">
    <property type="component" value="Unassembled WGS sequence"/>
</dbReference>
<proteinExistence type="predicted"/>
<feature type="non-terminal residue" evidence="1">
    <location>
        <position position="1"/>
    </location>
</feature>
<gene>
    <name evidence="1" type="ORF">KI387_040933</name>
</gene>
<sequence>RNYQVYHPKEEFDFTIEIKPGMEPISKAPYRMTTTKLVELKTQLQELLSK</sequence>
<keyword evidence="2" id="KW-1185">Reference proteome</keyword>
<name>A0AA38C700_TAXCH</name>
<accession>A0AA38C700</accession>
<evidence type="ECO:0000313" key="1">
    <source>
        <dbReference type="EMBL" id="KAH9293863.1"/>
    </source>
</evidence>
<feature type="non-terminal residue" evidence="1">
    <location>
        <position position="50"/>
    </location>
</feature>
<dbReference type="Gene3D" id="3.10.10.10">
    <property type="entry name" value="HIV Type 1 Reverse Transcriptase, subunit A, domain 1"/>
    <property type="match status" value="1"/>
</dbReference>
<dbReference type="AlphaFoldDB" id="A0AA38C700"/>
<comment type="caution">
    <text evidence="1">The sequence shown here is derived from an EMBL/GenBank/DDBJ whole genome shotgun (WGS) entry which is preliminary data.</text>
</comment>
<evidence type="ECO:0000313" key="2">
    <source>
        <dbReference type="Proteomes" id="UP000824469"/>
    </source>
</evidence>
<protein>
    <submittedName>
        <fullName evidence="1">Uncharacterized protein</fullName>
    </submittedName>
</protein>
<dbReference type="InterPro" id="IPR043502">
    <property type="entry name" value="DNA/RNA_pol_sf"/>
</dbReference>